<comment type="caution">
    <text evidence="2">The sequence shown here is derived from an EMBL/GenBank/DDBJ whole genome shotgun (WGS) entry which is preliminary data.</text>
</comment>
<reference evidence="2" key="1">
    <citation type="journal article" date="2022" name="Front. Genet.">
        <title>Chromosome-Scale Assembly of the Dendrobium nobile Genome Provides Insights Into the Molecular Mechanism of the Biosynthesis of the Medicinal Active Ingredient of Dendrobium.</title>
        <authorList>
            <person name="Xu Q."/>
            <person name="Niu S.-C."/>
            <person name="Li K.-L."/>
            <person name="Zheng P.-J."/>
            <person name="Zhang X.-J."/>
            <person name="Jia Y."/>
            <person name="Liu Y."/>
            <person name="Niu Y.-X."/>
            <person name="Yu L.-H."/>
            <person name="Chen D.-F."/>
            <person name="Zhang G.-Q."/>
        </authorList>
    </citation>
    <scope>NUCLEOTIDE SEQUENCE</scope>
    <source>
        <tissue evidence="2">Leaf</tissue>
    </source>
</reference>
<keyword evidence="1" id="KW-1133">Transmembrane helix</keyword>
<keyword evidence="1" id="KW-0472">Membrane</keyword>
<keyword evidence="3" id="KW-1185">Reference proteome</keyword>
<proteinExistence type="predicted"/>
<feature type="transmembrane region" description="Helical" evidence="1">
    <location>
        <begin position="125"/>
        <end position="147"/>
    </location>
</feature>
<dbReference type="OrthoDB" id="679818at2759"/>
<dbReference type="EMBL" id="JAGYWB010000009">
    <property type="protein sequence ID" value="KAI0511907.1"/>
    <property type="molecule type" value="Genomic_DNA"/>
</dbReference>
<dbReference type="Proteomes" id="UP000829196">
    <property type="component" value="Unassembled WGS sequence"/>
</dbReference>
<dbReference type="PANTHER" id="PTHR38364:SF1">
    <property type="entry name" value="OS04G0475300 PROTEIN"/>
    <property type="match status" value="1"/>
</dbReference>
<name>A0A8T3BI38_DENNO</name>
<organism evidence="2 3">
    <name type="scientific">Dendrobium nobile</name>
    <name type="common">Orchid</name>
    <dbReference type="NCBI Taxonomy" id="94219"/>
    <lineage>
        <taxon>Eukaryota</taxon>
        <taxon>Viridiplantae</taxon>
        <taxon>Streptophyta</taxon>
        <taxon>Embryophyta</taxon>
        <taxon>Tracheophyta</taxon>
        <taxon>Spermatophyta</taxon>
        <taxon>Magnoliopsida</taxon>
        <taxon>Liliopsida</taxon>
        <taxon>Asparagales</taxon>
        <taxon>Orchidaceae</taxon>
        <taxon>Epidendroideae</taxon>
        <taxon>Malaxideae</taxon>
        <taxon>Dendrobiinae</taxon>
        <taxon>Dendrobium</taxon>
    </lineage>
</organism>
<sequence length="160" mass="18859">MTGDQRMPTWEDWIETLSHILTHPTKTPSLHSQLFVAARFPCFIRWDYPPFLCQSGASFILRWSAALFFRRVTGLERPTASWRSKCPFQHPLPMLLSCAEEPAPDRWTPEVLRERVRRRFRRGRLGLRVPPLLVVAVPNLVLLLLLFCDPNWTQHREKWS</sequence>
<gene>
    <name evidence="2" type="ORF">KFK09_012541</name>
</gene>
<dbReference type="PANTHER" id="PTHR38364">
    <property type="entry name" value="OSJNBA0022H21.9 PROTEIN"/>
    <property type="match status" value="1"/>
</dbReference>
<evidence type="ECO:0000313" key="3">
    <source>
        <dbReference type="Proteomes" id="UP000829196"/>
    </source>
</evidence>
<keyword evidence="1" id="KW-0812">Transmembrane</keyword>
<dbReference type="AlphaFoldDB" id="A0A8T3BI38"/>
<accession>A0A8T3BI38</accession>
<protein>
    <submittedName>
        <fullName evidence="2">Uncharacterized protein</fullName>
    </submittedName>
</protein>
<evidence type="ECO:0000313" key="2">
    <source>
        <dbReference type="EMBL" id="KAI0511907.1"/>
    </source>
</evidence>
<evidence type="ECO:0000256" key="1">
    <source>
        <dbReference type="SAM" id="Phobius"/>
    </source>
</evidence>